<dbReference type="EMBL" id="DSXI01000159">
    <property type="protein sequence ID" value="HGS04657.1"/>
    <property type="molecule type" value="Genomic_DNA"/>
</dbReference>
<evidence type="ECO:0000313" key="1">
    <source>
        <dbReference type="EMBL" id="HGS04657.1"/>
    </source>
</evidence>
<proteinExistence type="predicted"/>
<accession>A0A7V4G796</accession>
<sequence length="379" mass="43144">MSLWHIRTVSPCMEYIELGRACYPTTPPLWGPDGLIYNGHLITCPRHYKQTTNDVANFFYEPGNDRLIAHLLLNTTYWPGWDARRYEFDAETGEWLNRDSVLNRSSDSWIGIWGAAWTRDATMGSFNKIYACRNSETAIREISWRSAEPVSGGWWVDPYTWNPKSIYSFAVVNRVDNLLAAASSWTLDCWRNIGTTPERFAQLRLPNVLNYLAYESRRNCWGITRDGIIVKADYQIPRWEMTSQVQNPAADAKGYYITYDTKRKQVVVFRWLPDATDGACRSQLEFYYPVVKATRLTQPVPVNSLKAGERIMLVSHLVGDAGEGVTPYTVEGELAPPAEGYLATPVSGTELNGRASFFYQAPWQTCTETLKVSVNIEEP</sequence>
<protein>
    <submittedName>
        <fullName evidence="1">Uncharacterized protein</fullName>
    </submittedName>
</protein>
<name>A0A7V4G796_9BACT</name>
<organism evidence="1">
    <name type="scientific">Desulfobacca acetoxidans</name>
    <dbReference type="NCBI Taxonomy" id="60893"/>
    <lineage>
        <taxon>Bacteria</taxon>
        <taxon>Pseudomonadati</taxon>
        <taxon>Thermodesulfobacteriota</taxon>
        <taxon>Desulfobaccia</taxon>
        <taxon>Desulfobaccales</taxon>
        <taxon>Desulfobaccaceae</taxon>
        <taxon>Desulfobacca</taxon>
    </lineage>
</organism>
<comment type="caution">
    <text evidence="1">The sequence shown here is derived from an EMBL/GenBank/DDBJ whole genome shotgun (WGS) entry which is preliminary data.</text>
</comment>
<reference evidence="1" key="1">
    <citation type="journal article" date="2020" name="mSystems">
        <title>Genome- and Community-Level Interaction Insights into Carbon Utilization and Element Cycling Functions of Hydrothermarchaeota in Hydrothermal Sediment.</title>
        <authorList>
            <person name="Zhou Z."/>
            <person name="Liu Y."/>
            <person name="Xu W."/>
            <person name="Pan J."/>
            <person name="Luo Z.H."/>
            <person name="Li M."/>
        </authorList>
    </citation>
    <scope>NUCLEOTIDE SEQUENCE [LARGE SCALE GENOMIC DNA]</scope>
    <source>
        <strain evidence="1">SpSt-548</strain>
    </source>
</reference>
<gene>
    <name evidence="1" type="ORF">ENT08_02790</name>
</gene>
<dbReference type="AlphaFoldDB" id="A0A7V4G796"/>